<evidence type="ECO:0000313" key="2">
    <source>
        <dbReference type="Proteomes" id="UP001497680"/>
    </source>
</evidence>
<sequence>MRIGFYEALQAMAFEYASNMFSIFPIIAGTLAATYILLLALLRLTQDKTEPPSINDAIPFITPVVSMLSKGTRLHRMMRDRYSLPIHTLRLPGSRIYIINSPPLLTSAQSQSRTLSFTAIQSDIAANMLGLKKTTNEMIGRDATSPGGYLTSFRKYIHPTLSNGSGLDDMNRRSIQVIAESLDALAGKGIVTVKLFHWIRHELLLATTEAVYGPKNPFRDANMEQAWYTFEPRVMMFALNLFPRLLARKSYQAREYMVKIWEEYFETGSHHQGSEMVKARVRINADFRISLKDTARLEVGGTHGILSNTLPGTFWIVHHIFSNPVILEDIRNELSKGVQRQADGLCTIDLTYVKSSCPILLSTLKETMRMHSTAVSTRKVMRDHRLDNKYLLKKGSTVLMPAVVQHTNRPVWGDTVDEFDHKRFAPDAKRVNPIAFRGFGGGTTLCPGRQFASTEILMFSALLVLRFDLRPVGGKWTAPSTVNSSMASALPAPDWDLDVELRPRDDKKWKISFSGYNKGMEIAAEDIEGAIPG</sequence>
<protein>
    <submittedName>
        <fullName evidence="1">Cytochrome P450</fullName>
    </submittedName>
</protein>
<comment type="caution">
    <text evidence="1">The sequence shown here is derived from an EMBL/GenBank/DDBJ whole genome shotgun (WGS) entry which is preliminary data.</text>
</comment>
<dbReference type="EMBL" id="MU394348">
    <property type="protein sequence ID" value="KAI6083673.1"/>
    <property type="molecule type" value="Genomic_DNA"/>
</dbReference>
<reference evidence="1 2" key="1">
    <citation type="journal article" date="2022" name="New Phytol.">
        <title>Ecological generalism drives hyperdiversity of secondary metabolite gene clusters in xylarialean endophytes.</title>
        <authorList>
            <person name="Franco M.E.E."/>
            <person name="Wisecaver J.H."/>
            <person name="Arnold A.E."/>
            <person name="Ju Y.M."/>
            <person name="Slot J.C."/>
            <person name="Ahrendt S."/>
            <person name="Moore L.P."/>
            <person name="Eastman K.E."/>
            <person name="Scott K."/>
            <person name="Konkel Z."/>
            <person name="Mondo S.J."/>
            <person name="Kuo A."/>
            <person name="Hayes R.D."/>
            <person name="Haridas S."/>
            <person name="Andreopoulos B."/>
            <person name="Riley R."/>
            <person name="LaButti K."/>
            <person name="Pangilinan J."/>
            <person name="Lipzen A."/>
            <person name="Amirebrahimi M."/>
            <person name="Yan J."/>
            <person name="Adam C."/>
            <person name="Keymanesh K."/>
            <person name="Ng V."/>
            <person name="Louie K."/>
            <person name="Northen T."/>
            <person name="Drula E."/>
            <person name="Henrissat B."/>
            <person name="Hsieh H.M."/>
            <person name="Youens-Clark K."/>
            <person name="Lutzoni F."/>
            <person name="Miadlikowska J."/>
            <person name="Eastwood D.C."/>
            <person name="Hamelin R.C."/>
            <person name="Grigoriev I.V."/>
            <person name="U'Ren J.M."/>
        </authorList>
    </citation>
    <scope>NUCLEOTIDE SEQUENCE [LARGE SCALE GENOMIC DNA]</scope>
    <source>
        <strain evidence="1 2">ER1909</strain>
    </source>
</reference>
<accession>A0ACC0CTE8</accession>
<organism evidence="1 2">
    <name type="scientific">Hypoxylon rubiginosum</name>
    <dbReference type="NCBI Taxonomy" id="110542"/>
    <lineage>
        <taxon>Eukaryota</taxon>
        <taxon>Fungi</taxon>
        <taxon>Dikarya</taxon>
        <taxon>Ascomycota</taxon>
        <taxon>Pezizomycotina</taxon>
        <taxon>Sordariomycetes</taxon>
        <taxon>Xylariomycetidae</taxon>
        <taxon>Xylariales</taxon>
        <taxon>Hypoxylaceae</taxon>
        <taxon>Hypoxylon</taxon>
    </lineage>
</organism>
<name>A0ACC0CTE8_9PEZI</name>
<gene>
    <name evidence="1" type="ORF">F4821DRAFT_244275</name>
</gene>
<keyword evidence="2" id="KW-1185">Reference proteome</keyword>
<evidence type="ECO:0000313" key="1">
    <source>
        <dbReference type="EMBL" id="KAI6083673.1"/>
    </source>
</evidence>
<dbReference type="Proteomes" id="UP001497680">
    <property type="component" value="Unassembled WGS sequence"/>
</dbReference>
<proteinExistence type="predicted"/>